<dbReference type="Proteomes" id="UP001605036">
    <property type="component" value="Unassembled WGS sequence"/>
</dbReference>
<protein>
    <submittedName>
        <fullName evidence="1">Uncharacterized protein</fullName>
    </submittedName>
</protein>
<gene>
    <name evidence="1" type="ORF">R1flu_012950</name>
</gene>
<proteinExistence type="predicted"/>
<name>A0ABD1ZDA9_9MARC</name>
<dbReference type="AlphaFoldDB" id="A0ABD1ZDA9"/>
<evidence type="ECO:0000313" key="2">
    <source>
        <dbReference type="Proteomes" id="UP001605036"/>
    </source>
</evidence>
<reference evidence="1 2" key="1">
    <citation type="submission" date="2024-09" db="EMBL/GenBank/DDBJ databases">
        <title>Chromosome-scale assembly of Riccia fluitans.</title>
        <authorList>
            <person name="Paukszto L."/>
            <person name="Sawicki J."/>
            <person name="Karawczyk K."/>
            <person name="Piernik-Szablinska J."/>
            <person name="Szczecinska M."/>
            <person name="Mazdziarz M."/>
        </authorList>
    </citation>
    <scope>NUCLEOTIDE SEQUENCE [LARGE SCALE GENOMIC DNA]</scope>
    <source>
        <strain evidence="1">Rf_01</strain>
        <tissue evidence="1">Aerial parts of the thallus</tissue>
    </source>
</reference>
<comment type="caution">
    <text evidence="1">The sequence shown here is derived from an EMBL/GenBank/DDBJ whole genome shotgun (WGS) entry which is preliminary data.</text>
</comment>
<sequence length="208" mass="22905">MWSNDKVCKTVTEGDDFASGGKDLANGGDSFANGGDLFRSRSKEVCGLTIRYAKGLPRGRLCQWGRRLCQWGRLLCQWRRFFCQWRQFISFPLDRGTRSNDKVCKTVIEGGDFASGGEDFASGGNYFASGGDLSRSCSTEVQRLTITSTKRLQRKMTSPMGAKTLPVGAKTSPVGAIASLASPSPPLAKYTLSTYIRRQRPLLELKHC</sequence>
<keyword evidence="2" id="KW-1185">Reference proteome</keyword>
<evidence type="ECO:0000313" key="1">
    <source>
        <dbReference type="EMBL" id="KAL2645363.1"/>
    </source>
</evidence>
<organism evidence="1 2">
    <name type="scientific">Riccia fluitans</name>
    <dbReference type="NCBI Taxonomy" id="41844"/>
    <lineage>
        <taxon>Eukaryota</taxon>
        <taxon>Viridiplantae</taxon>
        <taxon>Streptophyta</taxon>
        <taxon>Embryophyta</taxon>
        <taxon>Marchantiophyta</taxon>
        <taxon>Marchantiopsida</taxon>
        <taxon>Marchantiidae</taxon>
        <taxon>Marchantiales</taxon>
        <taxon>Ricciaceae</taxon>
        <taxon>Riccia</taxon>
    </lineage>
</organism>
<dbReference type="EMBL" id="JBHFFA010000002">
    <property type="protein sequence ID" value="KAL2645363.1"/>
    <property type="molecule type" value="Genomic_DNA"/>
</dbReference>
<accession>A0ABD1ZDA9</accession>